<name>A0A5C6DXQ0_9BACT</name>
<dbReference type="RefSeq" id="WP_146525516.1">
    <property type="nucleotide sequence ID" value="NZ_SJPV01000002.1"/>
</dbReference>
<reference evidence="5 6" key="1">
    <citation type="submission" date="2019-02" db="EMBL/GenBank/DDBJ databases">
        <title>Deep-cultivation of Planctomycetes and their phenomic and genomic characterization uncovers novel biology.</title>
        <authorList>
            <person name="Wiegand S."/>
            <person name="Jogler M."/>
            <person name="Boedeker C."/>
            <person name="Pinto D."/>
            <person name="Vollmers J."/>
            <person name="Rivas-Marin E."/>
            <person name="Kohn T."/>
            <person name="Peeters S.H."/>
            <person name="Heuer A."/>
            <person name="Rast P."/>
            <person name="Oberbeckmann S."/>
            <person name="Bunk B."/>
            <person name="Jeske O."/>
            <person name="Meyerdierks A."/>
            <person name="Storesund J.E."/>
            <person name="Kallscheuer N."/>
            <person name="Luecker S."/>
            <person name="Lage O.M."/>
            <person name="Pohl T."/>
            <person name="Merkel B.J."/>
            <person name="Hornburger P."/>
            <person name="Mueller R.-W."/>
            <person name="Bruemmer F."/>
            <person name="Labrenz M."/>
            <person name="Spormann A.M."/>
            <person name="Op Den Camp H."/>
            <person name="Overmann J."/>
            <person name="Amann R."/>
            <person name="Jetten M.S.M."/>
            <person name="Mascher T."/>
            <person name="Medema M.H."/>
            <person name="Devos D.P."/>
            <person name="Kaster A.-K."/>
            <person name="Ovreas L."/>
            <person name="Rohde M."/>
            <person name="Galperin M.Y."/>
            <person name="Jogler C."/>
        </authorList>
    </citation>
    <scope>NUCLEOTIDE SEQUENCE [LARGE SCALE GENOMIC DNA]</scope>
    <source>
        <strain evidence="5 6">Poly41</strain>
    </source>
</reference>
<evidence type="ECO:0000256" key="1">
    <source>
        <dbReference type="ARBA" id="ARBA00022737"/>
    </source>
</evidence>
<evidence type="ECO:0000313" key="6">
    <source>
        <dbReference type="Proteomes" id="UP000319143"/>
    </source>
</evidence>
<sequence>MNLAIHLRLLATTFAICVSVVRAEDSSPIADAAQSQQWQRVSDLISQGHSPSDPQPDGMTAIHWSVFHQNVTTTRQLIEAGANVNATTRYDITPLSIACSAGNAKLVGTLLEASADANATQTGGVTPLMLASKCDNPVSIKLLRSHGAELEATERRGQTAIMWAAAHGNFAAVDALLTEGADPAATSKGGFTALMFAARDGHPKIVDRLIEAGVDVNAALPATKSGERAPRAGTSALILAVESGHFELAMQLIGYGADPNDQRSGFTPLHVLTWVRKPNRGDNPDGDPPPRGSGNITDLQFVRALVDAGADVNRKLESGKGGRAVLNPRGATPMLWAAKTADLPLMHVLFELGADPILGNVEGCTPLMAAAGVGVRAVGEEAGTEREVLQALEFLISCGADVNTVDANQETAMHGAAYRNFPAVVTYLAAHGADPDTWNHKNQSGWTPVMIAQGHRPGSFKPSPETVTALELALKTSP</sequence>
<feature type="repeat" description="ANK" evidence="3">
    <location>
        <begin position="90"/>
        <end position="122"/>
    </location>
</feature>
<keyword evidence="2 3" id="KW-0040">ANK repeat</keyword>
<dbReference type="PANTHER" id="PTHR24188">
    <property type="entry name" value="ANKYRIN REPEAT PROTEIN"/>
    <property type="match status" value="1"/>
</dbReference>
<gene>
    <name evidence="5" type="ORF">Poly41_18490</name>
</gene>
<evidence type="ECO:0000313" key="5">
    <source>
        <dbReference type="EMBL" id="TWU41014.1"/>
    </source>
</evidence>
<dbReference type="EMBL" id="SJPV01000002">
    <property type="protein sequence ID" value="TWU41014.1"/>
    <property type="molecule type" value="Genomic_DNA"/>
</dbReference>
<dbReference type="InterPro" id="IPR002110">
    <property type="entry name" value="Ankyrin_rpt"/>
</dbReference>
<evidence type="ECO:0000256" key="3">
    <source>
        <dbReference type="PROSITE-ProRule" id="PRU00023"/>
    </source>
</evidence>
<evidence type="ECO:0000256" key="4">
    <source>
        <dbReference type="SAM" id="MobiDB-lite"/>
    </source>
</evidence>
<comment type="caution">
    <text evidence="5">The sequence shown here is derived from an EMBL/GenBank/DDBJ whole genome shotgun (WGS) entry which is preliminary data.</text>
</comment>
<dbReference type="OrthoDB" id="211931at2"/>
<dbReference type="PANTHER" id="PTHR24188:SF29">
    <property type="entry name" value="GH09064P"/>
    <property type="match status" value="1"/>
</dbReference>
<accession>A0A5C6DXQ0</accession>
<dbReference type="PRINTS" id="PR01415">
    <property type="entry name" value="ANKYRIN"/>
</dbReference>
<dbReference type="Gene3D" id="1.25.40.20">
    <property type="entry name" value="Ankyrin repeat-containing domain"/>
    <property type="match status" value="3"/>
</dbReference>
<organism evidence="5 6">
    <name type="scientific">Novipirellula artificiosorum</name>
    <dbReference type="NCBI Taxonomy" id="2528016"/>
    <lineage>
        <taxon>Bacteria</taxon>
        <taxon>Pseudomonadati</taxon>
        <taxon>Planctomycetota</taxon>
        <taxon>Planctomycetia</taxon>
        <taxon>Pirellulales</taxon>
        <taxon>Pirellulaceae</taxon>
        <taxon>Novipirellula</taxon>
    </lineage>
</organism>
<dbReference type="Proteomes" id="UP000319143">
    <property type="component" value="Unassembled WGS sequence"/>
</dbReference>
<keyword evidence="6" id="KW-1185">Reference proteome</keyword>
<dbReference type="SUPFAM" id="SSF48403">
    <property type="entry name" value="Ankyrin repeat"/>
    <property type="match status" value="1"/>
</dbReference>
<feature type="repeat" description="ANK" evidence="3">
    <location>
        <begin position="408"/>
        <end position="440"/>
    </location>
</feature>
<feature type="repeat" description="ANK" evidence="3">
    <location>
        <begin position="123"/>
        <end position="155"/>
    </location>
</feature>
<keyword evidence="1" id="KW-0677">Repeat</keyword>
<dbReference type="PROSITE" id="PS50088">
    <property type="entry name" value="ANK_REPEAT"/>
    <property type="match status" value="8"/>
</dbReference>
<feature type="repeat" description="ANK" evidence="3">
    <location>
        <begin position="156"/>
        <end position="188"/>
    </location>
</feature>
<dbReference type="InterPro" id="IPR036770">
    <property type="entry name" value="Ankyrin_rpt-contain_sf"/>
</dbReference>
<feature type="repeat" description="ANK" evidence="3">
    <location>
        <begin position="232"/>
        <end position="264"/>
    </location>
</feature>
<protein>
    <submittedName>
        <fullName evidence="5">Ankyrin repeats (3 copies)</fullName>
    </submittedName>
</protein>
<dbReference type="AlphaFoldDB" id="A0A5C6DXQ0"/>
<dbReference type="SMART" id="SM00248">
    <property type="entry name" value="ANK"/>
    <property type="match status" value="10"/>
</dbReference>
<dbReference type="PROSITE" id="PS50297">
    <property type="entry name" value="ANK_REP_REGION"/>
    <property type="match status" value="5"/>
</dbReference>
<dbReference type="Pfam" id="PF00023">
    <property type="entry name" value="Ank"/>
    <property type="match status" value="1"/>
</dbReference>
<evidence type="ECO:0000256" key="2">
    <source>
        <dbReference type="ARBA" id="ARBA00023043"/>
    </source>
</evidence>
<dbReference type="Pfam" id="PF12796">
    <property type="entry name" value="Ank_2"/>
    <property type="match status" value="3"/>
</dbReference>
<feature type="repeat" description="ANK" evidence="3">
    <location>
        <begin position="189"/>
        <end position="221"/>
    </location>
</feature>
<feature type="repeat" description="ANK" evidence="3">
    <location>
        <begin position="329"/>
        <end position="361"/>
    </location>
</feature>
<feature type="region of interest" description="Disordered" evidence="4">
    <location>
        <begin position="276"/>
        <end position="296"/>
    </location>
</feature>
<proteinExistence type="predicted"/>
<feature type="repeat" description="ANK" evidence="3">
    <location>
        <begin position="57"/>
        <end position="89"/>
    </location>
</feature>